<organism evidence="1 2">
    <name type="scientific">Paenibacillus albiflavus</name>
    <dbReference type="NCBI Taxonomy" id="2545760"/>
    <lineage>
        <taxon>Bacteria</taxon>
        <taxon>Bacillati</taxon>
        <taxon>Bacillota</taxon>
        <taxon>Bacilli</taxon>
        <taxon>Bacillales</taxon>
        <taxon>Paenibacillaceae</taxon>
        <taxon>Paenibacillus</taxon>
    </lineage>
</organism>
<evidence type="ECO:0000313" key="1">
    <source>
        <dbReference type="EMBL" id="TCZ81008.1"/>
    </source>
</evidence>
<comment type="caution">
    <text evidence="1">The sequence shown here is derived from an EMBL/GenBank/DDBJ whole genome shotgun (WGS) entry which is preliminary data.</text>
</comment>
<sequence length="171" mass="19196">MFDPVIFDNLKVVLEGAVYDLDMSGNLCIISRSDVIDLSSVSRNYSIGFRAHASASPSAEIVLTATLTDLAAELLNGETQEAGCLIEIKFYTSSLNPQALCAMIQKEFTVQWEGRPLLRQTVSYVYEENDPRSDITVILMFGRKLNEQNAEDLPRLVEYTLQSLQWLSEHN</sequence>
<dbReference type="RefSeq" id="WP_132415874.1">
    <property type="nucleotide sequence ID" value="NZ_SKFG01000001.1"/>
</dbReference>
<keyword evidence="2" id="KW-1185">Reference proteome</keyword>
<reference evidence="1 2" key="1">
    <citation type="submission" date="2019-03" db="EMBL/GenBank/DDBJ databases">
        <authorList>
            <person name="Kim M.K.M."/>
        </authorList>
    </citation>
    <scope>NUCLEOTIDE SEQUENCE [LARGE SCALE GENOMIC DNA]</scope>
    <source>
        <strain evidence="1 2">18JY21-1</strain>
    </source>
</reference>
<dbReference type="OrthoDB" id="2964978at2"/>
<accession>A0A4R4ERF1</accession>
<gene>
    <name evidence="1" type="ORF">E0485_01630</name>
</gene>
<dbReference type="EMBL" id="SKFG01000001">
    <property type="protein sequence ID" value="TCZ81008.1"/>
    <property type="molecule type" value="Genomic_DNA"/>
</dbReference>
<proteinExistence type="predicted"/>
<dbReference type="Proteomes" id="UP000295418">
    <property type="component" value="Unassembled WGS sequence"/>
</dbReference>
<name>A0A4R4ERF1_9BACL</name>
<dbReference type="AlphaFoldDB" id="A0A4R4ERF1"/>
<evidence type="ECO:0000313" key="2">
    <source>
        <dbReference type="Proteomes" id="UP000295418"/>
    </source>
</evidence>
<protein>
    <submittedName>
        <fullName evidence="1">Uncharacterized protein</fullName>
    </submittedName>
</protein>